<gene>
    <name evidence="3" type="ORF">J2Y00_002051</name>
</gene>
<dbReference type="Proteomes" id="UP001185331">
    <property type="component" value="Unassembled WGS sequence"/>
</dbReference>
<evidence type="ECO:0000256" key="2">
    <source>
        <dbReference type="SAM" id="Phobius"/>
    </source>
</evidence>
<comment type="caution">
    <text evidence="3">The sequence shown here is derived from an EMBL/GenBank/DDBJ whole genome shotgun (WGS) entry which is preliminary data.</text>
</comment>
<feature type="compositionally biased region" description="Low complexity" evidence="1">
    <location>
        <begin position="168"/>
        <end position="198"/>
    </location>
</feature>
<feature type="compositionally biased region" description="Low complexity" evidence="1">
    <location>
        <begin position="242"/>
        <end position="271"/>
    </location>
</feature>
<feature type="region of interest" description="Disordered" evidence="1">
    <location>
        <begin position="152"/>
        <end position="278"/>
    </location>
</feature>
<feature type="compositionally biased region" description="Polar residues" evidence="1">
    <location>
        <begin position="1"/>
        <end position="17"/>
    </location>
</feature>
<evidence type="ECO:0000256" key="1">
    <source>
        <dbReference type="SAM" id="MobiDB-lite"/>
    </source>
</evidence>
<proteinExistence type="predicted"/>
<feature type="transmembrane region" description="Helical" evidence="2">
    <location>
        <begin position="119"/>
        <end position="141"/>
    </location>
</feature>
<reference evidence="3" key="1">
    <citation type="submission" date="2023-07" db="EMBL/GenBank/DDBJ databases">
        <title>Sorghum-associated microbial communities from plants grown in Nebraska, USA.</title>
        <authorList>
            <person name="Schachtman D."/>
        </authorList>
    </citation>
    <scope>NUCLEOTIDE SEQUENCE</scope>
    <source>
        <strain evidence="3">BE330</strain>
    </source>
</reference>
<protein>
    <submittedName>
        <fullName evidence="3">Uncharacterized protein</fullName>
    </submittedName>
</protein>
<dbReference type="EMBL" id="JAVDQK010000004">
    <property type="protein sequence ID" value="MDR6218488.1"/>
    <property type="molecule type" value="Genomic_DNA"/>
</dbReference>
<dbReference type="AlphaFoldDB" id="A0AAE3XEZ0"/>
<evidence type="ECO:0000313" key="3">
    <source>
        <dbReference type="EMBL" id="MDR6218488.1"/>
    </source>
</evidence>
<feature type="region of interest" description="Disordered" evidence="1">
    <location>
        <begin position="1"/>
        <end position="116"/>
    </location>
</feature>
<name>A0AAE3XEZ0_9DEIO</name>
<sequence length="415" mass="42105">MFRQRPSVTDKLNSNRPATMPVLTDLEEETAAPAADPVDAAPEPDTTEATDVTSTADTPARTLPSRKGTADPEGLPSLDSINQGRKGRAAQREKPARAPKTPKAPKAPKQATPVNRKKMLAAATAVTVLLAGGFVAVTQFAKPKATVAITNPDNEILMPQGPLPATPTDPAAQPAPSTSTDQGNPAQPAGQAQVPADATAPGPLTPPADLPSSPPKLPVTASMPSPSTAAPASPPVQMTGVPAKAAKPKPSAARMPDPFASADDAPAQSSAPTPPQALPAAVIPTPPRALPPVAAAPITLPVPTRVVATPPRALPVPPTPAALPTVPAIPLPAPVTMANPLETWVAEHELKFAAYAEGVTSQIILLSNVGSISVPLGSTIPQTNIKVSNLRPGAAATVTLTQGKYTLKLKIGGPQ</sequence>
<feature type="compositionally biased region" description="Low complexity" evidence="1">
    <location>
        <begin position="218"/>
        <end position="231"/>
    </location>
</feature>
<feature type="compositionally biased region" description="Low complexity" evidence="1">
    <location>
        <begin position="31"/>
        <end position="44"/>
    </location>
</feature>
<feature type="compositionally biased region" description="Pro residues" evidence="1">
    <location>
        <begin position="203"/>
        <end position="217"/>
    </location>
</feature>
<keyword evidence="2" id="KW-1133">Transmembrane helix</keyword>
<keyword evidence="2" id="KW-0812">Transmembrane</keyword>
<dbReference type="RefSeq" id="WP_309855019.1">
    <property type="nucleotide sequence ID" value="NZ_JAVDQJ010000005.1"/>
</dbReference>
<evidence type="ECO:0000313" key="4">
    <source>
        <dbReference type="Proteomes" id="UP001185331"/>
    </source>
</evidence>
<keyword evidence="2" id="KW-0472">Membrane</keyword>
<accession>A0AAE3XEZ0</accession>
<organism evidence="3 4">
    <name type="scientific">Deinococcus soli</name>
    <name type="common">ex Cha et al. 2016</name>
    <dbReference type="NCBI Taxonomy" id="1309411"/>
    <lineage>
        <taxon>Bacteria</taxon>
        <taxon>Thermotogati</taxon>
        <taxon>Deinococcota</taxon>
        <taxon>Deinococci</taxon>
        <taxon>Deinococcales</taxon>
        <taxon>Deinococcaceae</taxon>
        <taxon>Deinococcus</taxon>
    </lineage>
</organism>